<dbReference type="InterPro" id="IPR027417">
    <property type="entry name" value="P-loop_NTPase"/>
</dbReference>
<evidence type="ECO:0000313" key="2">
    <source>
        <dbReference type="EMBL" id="BEV04619.1"/>
    </source>
</evidence>
<organism evidence="2 3">
    <name type="scientific">Chryseobacterium gambrini</name>
    <dbReference type="NCBI Taxonomy" id="373672"/>
    <lineage>
        <taxon>Bacteria</taxon>
        <taxon>Pseudomonadati</taxon>
        <taxon>Bacteroidota</taxon>
        <taxon>Flavobacteriia</taxon>
        <taxon>Flavobacteriales</taxon>
        <taxon>Weeksellaceae</taxon>
        <taxon>Chryseobacterium group</taxon>
        <taxon>Chryseobacterium</taxon>
    </lineage>
</organism>
<feature type="domain" description="Endonuclease GajA/Old nuclease/RecF-like AAA" evidence="1">
    <location>
        <begin position="210"/>
        <end position="303"/>
    </location>
</feature>
<reference evidence="2 3" key="1">
    <citation type="journal article" date="2020" name="Microbes Environ.">
        <title>Synthetic bacterial community of duckweed: a simple and stable system to study plant-microbe interactions.</title>
        <authorList>
            <person name="Ishizawa H."/>
            <person name="Tada M."/>
            <person name="Kuroda M."/>
            <person name="Inoue D."/>
            <person name="Futamata H."/>
            <person name="Ike M."/>
        </authorList>
    </citation>
    <scope>NUCLEOTIDE SEQUENCE [LARGE SCALE GENOMIC DNA]</scope>
    <source>
        <strain evidence="2 3">DW100</strain>
    </source>
</reference>
<protein>
    <submittedName>
        <fullName evidence="2">AAA family ATPase</fullName>
    </submittedName>
</protein>
<dbReference type="PANTHER" id="PTHR43581">
    <property type="entry name" value="ATP/GTP PHOSPHATASE"/>
    <property type="match status" value="1"/>
</dbReference>
<accession>A0ABM8K6H4</accession>
<dbReference type="Proteomes" id="UP001380186">
    <property type="component" value="Chromosome"/>
</dbReference>
<dbReference type="EMBL" id="AP029022">
    <property type="protein sequence ID" value="BEV04619.1"/>
    <property type="molecule type" value="Genomic_DNA"/>
</dbReference>
<sequence>MQERLVIRNFGPIKSVDLNLGRMTILIGEQATGKSTIAKVLAVCRYFSYIADRFENDDSYFSIGLENWGISEYIKENSYIEYSSYHYDLICKAKYGDFDPWLDREITKKPYFDLQLISKTEQFKELIHEYNNIRKRQFNLNIPIYFYQERIGSILSNPFFIPTERGLQSIFSLGKNSIQNLSDSLFVQFAKLDQISKSFIGEEVKIDPLNIYFKNVNGDGKIRKENEEEYYSLSKSASGYQSLIPIVLVIKHYNNRKKSKTFITEEPEINLFPKAQKKLVEFFVESMNSFNHQFLLPTHSPYVLSSVNNLMYAYKVANEFNAKEEVKKIVDNKYWVNPNNVEAYLLSNGNSISLIDKEEGLINIDFLDNVSEIINETFDKLLSIEISKTKEIDND</sequence>
<dbReference type="SUPFAM" id="SSF52540">
    <property type="entry name" value="P-loop containing nucleoside triphosphate hydrolases"/>
    <property type="match status" value="1"/>
</dbReference>
<name>A0ABM8K6H4_9FLAO</name>
<keyword evidence="3" id="KW-1185">Reference proteome</keyword>
<dbReference type="InterPro" id="IPR041685">
    <property type="entry name" value="AAA_GajA/Old/RecF-like"/>
</dbReference>
<proteinExistence type="predicted"/>
<dbReference type="Pfam" id="PF13175">
    <property type="entry name" value="AAA_15"/>
    <property type="match status" value="1"/>
</dbReference>
<dbReference type="Gene3D" id="3.40.50.300">
    <property type="entry name" value="P-loop containing nucleotide triphosphate hydrolases"/>
    <property type="match status" value="1"/>
</dbReference>
<evidence type="ECO:0000313" key="3">
    <source>
        <dbReference type="Proteomes" id="UP001380186"/>
    </source>
</evidence>
<evidence type="ECO:0000259" key="1">
    <source>
        <dbReference type="Pfam" id="PF13175"/>
    </source>
</evidence>
<dbReference type="InterPro" id="IPR051396">
    <property type="entry name" value="Bact_Antivir_Def_Nuclease"/>
</dbReference>
<dbReference type="PANTHER" id="PTHR43581:SF2">
    <property type="entry name" value="EXCINUCLEASE ATPASE SUBUNIT"/>
    <property type="match status" value="1"/>
</dbReference>
<gene>
    <name evidence="2" type="ORF">CRDW_19930</name>
</gene>